<dbReference type="Pfam" id="PF17900">
    <property type="entry name" value="Peptidase_M1_N"/>
    <property type="match status" value="1"/>
</dbReference>
<evidence type="ECO:0000256" key="1">
    <source>
        <dbReference type="ARBA" id="ARBA00000098"/>
    </source>
</evidence>
<dbReference type="SUPFAM" id="SSF55486">
    <property type="entry name" value="Metalloproteases ('zincins'), catalytic domain"/>
    <property type="match status" value="1"/>
</dbReference>
<dbReference type="PRINTS" id="PR00756">
    <property type="entry name" value="ALADIPTASE"/>
</dbReference>
<accession>A0ABR6KCF6</accession>
<dbReference type="CDD" id="cd09602">
    <property type="entry name" value="M1_APN"/>
    <property type="match status" value="1"/>
</dbReference>
<dbReference type="SUPFAM" id="SSF63737">
    <property type="entry name" value="Leukotriene A4 hydrolase N-terminal domain"/>
    <property type="match status" value="1"/>
</dbReference>
<dbReference type="Gene3D" id="2.60.40.1730">
    <property type="entry name" value="tricorn interacting facor f3 domain"/>
    <property type="match status" value="1"/>
</dbReference>
<dbReference type="Pfam" id="PF01433">
    <property type="entry name" value="Peptidase_M1"/>
    <property type="match status" value="1"/>
</dbReference>
<keyword evidence="9" id="KW-0862">Zinc</keyword>
<evidence type="ECO:0000256" key="5">
    <source>
        <dbReference type="ARBA" id="ARBA00015611"/>
    </source>
</evidence>
<comment type="similarity">
    <text evidence="3">Belongs to the peptidase M1 family.</text>
</comment>
<evidence type="ECO:0000256" key="8">
    <source>
        <dbReference type="ARBA" id="ARBA00022801"/>
    </source>
</evidence>
<dbReference type="EC" id="3.4.11.2" evidence="4"/>
<keyword evidence="7" id="KW-0479">Metal-binding</keyword>
<evidence type="ECO:0000256" key="7">
    <source>
        <dbReference type="ARBA" id="ARBA00022723"/>
    </source>
</evidence>
<reference evidence="14 15" key="1">
    <citation type="submission" date="2020-08" db="EMBL/GenBank/DDBJ databases">
        <title>Genomic Encyclopedia of Type Strains, Phase IV (KMG-IV): sequencing the most valuable type-strain genomes for metagenomic binning, comparative biology and taxonomic classification.</title>
        <authorList>
            <person name="Goeker M."/>
        </authorList>
    </citation>
    <scope>NUCLEOTIDE SEQUENCE [LARGE SCALE GENOMIC DNA]</scope>
    <source>
        <strain evidence="14 15">DSM 14562</strain>
    </source>
</reference>
<evidence type="ECO:0000256" key="3">
    <source>
        <dbReference type="ARBA" id="ARBA00010136"/>
    </source>
</evidence>
<evidence type="ECO:0000256" key="2">
    <source>
        <dbReference type="ARBA" id="ARBA00001947"/>
    </source>
</evidence>
<dbReference type="InterPro" id="IPR045357">
    <property type="entry name" value="Aminopeptidase_N-like_N"/>
</dbReference>
<name>A0ABR6KCF6_9SPHN</name>
<comment type="caution">
    <text evidence="14">The sequence shown here is derived from an EMBL/GenBank/DDBJ whole genome shotgun (WGS) entry which is preliminary data.</text>
</comment>
<feature type="domain" description="Aminopeptidase N-like N-terminal" evidence="13">
    <location>
        <begin position="99"/>
        <end position="208"/>
    </location>
</feature>
<keyword evidence="14" id="KW-0031">Aminopeptidase</keyword>
<evidence type="ECO:0000256" key="6">
    <source>
        <dbReference type="ARBA" id="ARBA00022670"/>
    </source>
</evidence>
<evidence type="ECO:0000259" key="11">
    <source>
        <dbReference type="Pfam" id="PF01433"/>
    </source>
</evidence>
<dbReference type="InterPro" id="IPR001930">
    <property type="entry name" value="Peptidase_M1"/>
</dbReference>
<keyword evidence="6" id="KW-0645">Protease</keyword>
<dbReference type="PANTHER" id="PTHR11533:SF299">
    <property type="entry name" value="AMINOPEPTIDASE"/>
    <property type="match status" value="1"/>
</dbReference>
<protein>
    <recommendedName>
        <fullName evidence="5">Aminopeptidase N</fullName>
        <ecNumber evidence="4">3.4.11.2</ecNumber>
    </recommendedName>
</protein>
<dbReference type="InterPro" id="IPR050344">
    <property type="entry name" value="Peptidase_M1_aminopeptidases"/>
</dbReference>
<proteinExistence type="inferred from homology"/>
<organism evidence="14 15">
    <name type="scientific">Sphingomonas yabuuchiae</name>
    <dbReference type="NCBI Taxonomy" id="172044"/>
    <lineage>
        <taxon>Bacteria</taxon>
        <taxon>Pseudomonadati</taxon>
        <taxon>Pseudomonadota</taxon>
        <taxon>Alphaproteobacteria</taxon>
        <taxon>Sphingomonadales</taxon>
        <taxon>Sphingomonadaceae</taxon>
        <taxon>Sphingomonas</taxon>
    </lineage>
</organism>
<keyword evidence="15" id="KW-1185">Reference proteome</keyword>
<dbReference type="InterPro" id="IPR024571">
    <property type="entry name" value="ERAP1-like_C_dom"/>
</dbReference>
<comment type="catalytic activity">
    <reaction evidence="1">
        <text>Release of an N-terminal amino acid, Xaa-|-Yaa- from a peptide, amide or arylamide. Xaa is preferably Ala, but may be most amino acids including Pro (slow action). When a terminal hydrophobic residue is followed by a prolyl residue, the two may be released as an intact Xaa-Pro dipeptide.</text>
        <dbReference type="EC" id="3.4.11.2"/>
    </reaction>
</comment>
<evidence type="ECO:0000256" key="10">
    <source>
        <dbReference type="ARBA" id="ARBA00023049"/>
    </source>
</evidence>
<feature type="domain" description="Peptidase M1 membrane alanine aminopeptidase" evidence="11">
    <location>
        <begin position="251"/>
        <end position="461"/>
    </location>
</feature>
<dbReference type="Proteomes" id="UP000584663">
    <property type="component" value="Unassembled WGS sequence"/>
</dbReference>
<evidence type="ECO:0000256" key="4">
    <source>
        <dbReference type="ARBA" id="ARBA00012564"/>
    </source>
</evidence>
<evidence type="ECO:0000256" key="9">
    <source>
        <dbReference type="ARBA" id="ARBA00022833"/>
    </source>
</evidence>
<dbReference type="RefSeq" id="WP_240456309.1">
    <property type="nucleotide sequence ID" value="NZ_JACHNX010000013.1"/>
</dbReference>
<evidence type="ECO:0000313" key="15">
    <source>
        <dbReference type="Proteomes" id="UP000584663"/>
    </source>
</evidence>
<evidence type="ECO:0000259" key="13">
    <source>
        <dbReference type="Pfam" id="PF17900"/>
    </source>
</evidence>
<dbReference type="PANTHER" id="PTHR11533">
    <property type="entry name" value="PROTEASE M1 ZINC METALLOPROTEASE"/>
    <property type="match status" value="1"/>
</dbReference>
<dbReference type="InterPro" id="IPR042097">
    <property type="entry name" value="Aminopeptidase_N-like_N_sf"/>
</dbReference>
<feature type="domain" description="ERAP1-like C-terminal" evidence="12">
    <location>
        <begin position="543"/>
        <end position="850"/>
    </location>
</feature>
<keyword evidence="10" id="KW-0482">Metalloprotease</keyword>
<sequence>MGLWTAAQARAAGLSAEGAIERGISLDLARVRAAQIFGLRYDLSFNLTAADTAAGAVVIRFDRAGDSGDLVLDFRGPTLADLTVNGRPLPAAGRVDGHLVLPAALLKTGANIVSARFATPIAASGAAIIRYHDDKDGQAYLYTLLVPSDANLLFPCFDQPDLKARFRWTITAPTGWTVIANGPLDGQQPTTGGTRWRFAETEPISTYLAAFAAAPWTRWTSAPAGERPISLYARASRRAEVDAEAQIATNRAAVRWLSDWFEVPFPFAKLDLVLAPAFPFGGMEHVGAVFYNKDRFIFREPPTLPQRVGRDATIYHEISHQWFGDDVTMRWFDDLWLKEGFSTYMAARIQAELQPDSNAWTTFLLSTKTPAYRADATSGTQALWQPLDNLNAAKSNYGPIVYNKAPAVIKQLAFLVGEAGFRRGLQRFLIDHAYGNATWQDLLGAVGSASGVDLTDFGRQYMLRAGLPRVDTQLRIAGGRIGSLTLVQRPARSLPGDRAGAWPMKVRVRLGYKTRPDVVLDAAFSGTTAIVAGAAGLPVPDYVWPNDDDQGYGLFLPDGRTLAWIVANVGTVEDPLLRAMLWSAVWDTVRDVRFSPARYIAMLLDHLPAETDEQISRTILSRGAAALDVYLPDDAAAPLRPRWERALLARIDDATLGYGLRKDALDRLVATARTPLALARLRDLLAGRAMLVGTAIRQPTRWAIVRRLIAVAAPDAAALYATEQRLDQTSETVKDAFVARAATPDRAVKAAYFARYFDDAALNEAWVSESLGAFNTVEQAELTLPFLRPALDRLEWIRQNRRIFFLPAWIDAFIGGQRDAAALDVVDRFLDARPALPLDVRRKVLTARDELALTVHIRAATFPTSAEV</sequence>
<dbReference type="Pfam" id="PF11838">
    <property type="entry name" value="ERAP1_C"/>
    <property type="match status" value="1"/>
</dbReference>
<comment type="cofactor">
    <cofactor evidence="2">
        <name>Zn(2+)</name>
        <dbReference type="ChEBI" id="CHEBI:29105"/>
    </cofactor>
</comment>
<gene>
    <name evidence="14" type="ORF">GGQ89_002953</name>
</gene>
<dbReference type="EMBL" id="JACHNX010000013">
    <property type="protein sequence ID" value="MBB4610719.1"/>
    <property type="molecule type" value="Genomic_DNA"/>
</dbReference>
<dbReference type="Gene3D" id="1.10.390.10">
    <property type="entry name" value="Neutral Protease Domain 2"/>
    <property type="match status" value="1"/>
</dbReference>
<dbReference type="InterPro" id="IPR027268">
    <property type="entry name" value="Peptidase_M4/M1_CTD_sf"/>
</dbReference>
<evidence type="ECO:0000313" key="14">
    <source>
        <dbReference type="EMBL" id="MBB4610719.1"/>
    </source>
</evidence>
<dbReference type="GO" id="GO:0016285">
    <property type="term" value="F:alanyl aminopeptidase activity"/>
    <property type="evidence" value="ECO:0007669"/>
    <property type="project" value="UniProtKB-EC"/>
</dbReference>
<keyword evidence="8 14" id="KW-0378">Hydrolase</keyword>
<evidence type="ECO:0000259" key="12">
    <source>
        <dbReference type="Pfam" id="PF11838"/>
    </source>
</evidence>
<dbReference type="InterPro" id="IPR014782">
    <property type="entry name" value="Peptidase_M1_dom"/>
</dbReference>